<keyword evidence="1" id="KW-1133">Transmembrane helix</keyword>
<sequence>MILRTVALTAGLAGAFAAAQFPAYSQQYLQRLGGAVDALEQVVVDFDTSAAAEGLSRQQALTQMRGTAFVERRRSDMTRTLNRYETLRADFEALQGQGPFMRAYHLRRLSDAEIARGAWQAFQPAFPLTMATMLFAIAGFVATSFLSGLILAVLRWPARRKPKLA</sequence>
<dbReference type="InterPro" id="IPR022584">
    <property type="entry name" value="DUF2937"/>
</dbReference>
<organism evidence="3 4">
    <name type="scientific">Roseobacter insulae</name>
    <dbReference type="NCBI Taxonomy" id="2859783"/>
    <lineage>
        <taxon>Bacteria</taxon>
        <taxon>Pseudomonadati</taxon>
        <taxon>Pseudomonadota</taxon>
        <taxon>Alphaproteobacteria</taxon>
        <taxon>Rhodobacterales</taxon>
        <taxon>Roseobacteraceae</taxon>
        <taxon>Roseobacter</taxon>
    </lineage>
</organism>
<protein>
    <submittedName>
        <fullName evidence="3">DUF2937 family protein</fullName>
    </submittedName>
</protein>
<feature type="signal peptide" evidence="2">
    <location>
        <begin position="1"/>
        <end position="19"/>
    </location>
</feature>
<evidence type="ECO:0000256" key="1">
    <source>
        <dbReference type="SAM" id="Phobius"/>
    </source>
</evidence>
<evidence type="ECO:0000256" key="2">
    <source>
        <dbReference type="SAM" id="SignalP"/>
    </source>
</evidence>
<evidence type="ECO:0000313" key="4">
    <source>
        <dbReference type="Proteomes" id="UP001138661"/>
    </source>
</evidence>
<accession>A0A9X1FU51</accession>
<name>A0A9X1FU51_9RHOB</name>
<dbReference type="EMBL" id="JAHXDN010000002">
    <property type="protein sequence ID" value="MBW4707576.1"/>
    <property type="molecule type" value="Genomic_DNA"/>
</dbReference>
<reference evidence="3" key="1">
    <citation type="submission" date="2021-07" db="EMBL/GenBank/DDBJ databases">
        <title>Roseobacter insulae sp. nov., isolated from a tidal flat.</title>
        <authorList>
            <person name="Park S."/>
            <person name="Yoon J.-H."/>
        </authorList>
    </citation>
    <scope>NUCLEOTIDE SEQUENCE</scope>
    <source>
        <strain evidence="3">YSTF-M11</strain>
    </source>
</reference>
<keyword evidence="1" id="KW-0472">Membrane</keyword>
<dbReference type="RefSeq" id="WP_219500548.1">
    <property type="nucleotide sequence ID" value="NZ_JAHXDN010000002.1"/>
</dbReference>
<dbReference type="AlphaFoldDB" id="A0A9X1FU51"/>
<evidence type="ECO:0000313" key="3">
    <source>
        <dbReference type="EMBL" id="MBW4707576.1"/>
    </source>
</evidence>
<comment type="caution">
    <text evidence="3">The sequence shown here is derived from an EMBL/GenBank/DDBJ whole genome shotgun (WGS) entry which is preliminary data.</text>
</comment>
<dbReference type="Proteomes" id="UP001138661">
    <property type="component" value="Unassembled WGS sequence"/>
</dbReference>
<keyword evidence="1" id="KW-0812">Transmembrane</keyword>
<feature type="transmembrane region" description="Helical" evidence="1">
    <location>
        <begin position="133"/>
        <end position="154"/>
    </location>
</feature>
<dbReference type="Pfam" id="PF11157">
    <property type="entry name" value="DUF2937"/>
    <property type="match status" value="1"/>
</dbReference>
<proteinExistence type="predicted"/>
<gene>
    <name evidence="3" type="ORF">KX928_07235</name>
</gene>
<feature type="chain" id="PRO_5040863711" evidence="2">
    <location>
        <begin position="20"/>
        <end position="165"/>
    </location>
</feature>
<keyword evidence="2" id="KW-0732">Signal</keyword>
<keyword evidence="4" id="KW-1185">Reference proteome</keyword>